<dbReference type="RefSeq" id="XP_062649139.1">
    <property type="nucleotide sequence ID" value="XM_062796246.1"/>
</dbReference>
<accession>A0AAN6U2P3</accession>
<name>A0AAN6U2P3_9PEZI</name>
<gene>
    <name evidence="2" type="ORF">N657DRAFT_680090</name>
</gene>
<dbReference type="Proteomes" id="UP001302602">
    <property type="component" value="Unassembled WGS sequence"/>
</dbReference>
<dbReference type="EMBL" id="MU853226">
    <property type="protein sequence ID" value="KAK4125368.1"/>
    <property type="molecule type" value="Genomic_DNA"/>
</dbReference>
<reference evidence="2" key="1">
    <citation type="journal article" date="2023" name="Mol. Phylogenet. Evol.">
        <title>Genome-scale phylogeny and comparative genomics of the fungal order Sordariales.</title>
        <authorList>
            <person name="Hensen N."/>
            <person name="Bonometti L."/>
            <person name="Westerberg I."/>
            <person name="Brannstrom I.O."/>
            <person name="Guillou S."/>
            <person name="Cros-Aarteil S."/>
            <person name="Calhoun S."/>
            <person name="Haridas S."/>
            <person name="Kuo A."/>
            <person name="Mondo S."/>
            <person name="Pangilinan J."/>
            <person name="Riley R."/>
            <person name="LaButti K."/>
            <person name="Andreopoulos B."/>
            <person name="Lipzen A."/>
            <person name="Chen C."/>
            <person name="Yan M."/>
            <person name="Daum C."/>
            <person name="Ng V."/>
            <person name="Clum A."/>
            <person name="Steindorff A."/>
            <person name="Ohm R.A."/>
            <person name="Martin F."/>
            <person name="Silar P."/>
            <person name="Natvig D.O."/>
            <person name="Lalanne C."/>
            <person name="Gautier V."/>
            <person name="Ament-Velasquez S.L."/>
            <person name="Kruys A."/>
            <person name="Hutchinson M.I."/>
            <person name="Powell A.J."/>
            <person name="Barry K."/>
            <person name="Miller A.N."/>
            <person name="Grigoriev I.V."/>
            <person name="Debuchy R."/>
            <person name="Gladieux P."/>
            <person name="Hiltunen Thoren M."/>
            <person name="Johannesson H."/>
        </authorList>
    </citation>
    <scope>NUCLEOTIDE SEQUENCE</scope>
    <source>
        <strain evidence="2">CBS 731.68</strain>
    </source>
</reference>
<sequence length="263" mass="30211">MYPHHASTIQNTTAYFSSNPDVLALLLSGSIAHGFATETSDVDMLIILTEEAYARHRETRQLTFVNFDLATYPGGFVDAKYLSLGFIRDVAERGSEPARFAFAGVQVLFSKIEGLDEEIKKVVRYPVESKEDKIVRFRVQLEAWRWFSAEGRQKKNAYLLGLAARKLVLFGGRLILAYNEVLYPFHKWFLRVLEGVKEKPDGLMECINRVIEEPSEANVERFYEMVMGFQEWKVNHPPGRWGTQFMLDNELTWMTGNTPVDDL</sequence>
<protein>
    <recommendedName>
        <fullName evidence="1">Polymerase beta nucleotidyltransferase domain-containing protein</fullName>
    </recommendedName>
</protein>
<dbReference type="GeneID" id="87833014"/>
<dbReference type="Gene3D" id="3.30.460.10">
    <property type="entry name" value="Beta Polymerase, domain 2"/>
    <property type="match status" value="1"/>
</dbReference>
<dbReference type="InterPro" id="IPR041633">
    <property type="entry name" value="Polbeta"/>
</dbReference>
<dbReference type="Pfam" id="PF18765">
    <property type="entry name" value="Polbeta"/>
    <property type="match status" value="1"/>
</dbReference>
<comment type="caution">
    <text evidence="2">The sequence shown here is derived from an EMBL/GenBank/DDBJ whole genome shotgun (WGS) entry which is preliminary data.</text>
</comment>
<evidence type="ECO:0000259" key="1">
    <source>
        <dbReference type="Pfam" id="PF18765"/>
    </source>
</evidence>
<evidence type="ECO:0000313" key="2">
    <source>
        <dbReference type="EMBL" id="KAK4125368.1"/>
    </source>
</evidence>
<dbReference type="AlphaFoldDB" id="A0AAN6U2P3"/>
<dbReference type="SUPFAM" id="SSF81301">
    <property type="entry name" value="Nucleotidyltransferase"/>
    <property type="match status" value="1"/>
</dbReference>
<evidence type="ECO:0000313" key="3">
    <source>
        <dbReference type="Proteomes" id="UP001302602"/>
    </source>
</evidence>
<dbReference type="InterPro" id="IPR043519">
    <property type="entry name" value="NT_sf"/>
</dbReference>
<dbReference type="CDD" id="cd05403">
    <property type="entry name" value="NT_KNTase_like"/>
    <property type="match status" value="1"/>
</dbReference>
<reference evidence="2" key="2">
    <citation type="submission" date="2023-05" db="EMBL/GenBank/DDBJ databases">
        <authorList>
            <consortium name="Lawrence Berkeley National Laboratory"/>
            <person name="Steindorff A."/>
            <person name="Hensen N."/>
            <person name="Bonometti L."/>
            <person name="Westerberg I."/>
            <person name="Brannstrom I.O."/>
            <person name="Guillou S."/>
            <person name="Cros-Aarteil S."/>
            <person name="Calhoun S."/>
            <person name="Haridas S."/>
            <person name="Kuo A."/>
            <person name="Mondo S."/>
            <person name="Pangilinan J."/>
            <person name="Riley R."/>
            <person name="Labutti K."/>
            <person name="Andreopoulos B."/>
            <person name="Lipzen A."/>
            <person name="Chen C."/>
            <person name="Yanf M."/>
            <person name="Daum C."/>
            <person name="Ng V."/>
            <person name="Clum A."/>
            <person name="Ohm R."/>
            <person name="Martin F."/>
            <person name="Silar P."/>
            <person name="Natvig D."/>
            <person name="Lalanne C."/>
            <person name="Gautier V."/>
            <person name="Ament-Velasquez S.L."/>
            <person name="Kruys A."/>
            <person name="Hutchinson M.I."/>
            <person name="Powell A.J."/>
            <person name="Barry K."/>
            <person name="Miller A.N."/>
            <person name="Grigoriev I.V."/>
            <person name="Debuchy R."/>
            <person name="Gladieux P."/>
            <person name="Thoren M.H."/>
            <person name="Johannesson H."/>
        </authorList>
    </citation>
    <scope>NUCLEOTIDE SEQUENCE</scope>
    <source>
        <strain evidence="2">CBS 731.68</strain>
    </source>
</reference>
<organism evidence="2 3">
    <name type="scientific">Parathielavia appendiculata</name>
    <dbReference type="NCBI Taxonomy" id="2587402"/>
    <lineage>
        <taxon>Eukaryota</taxon>
        <taxon>Fungi</taxon>
        <taxon>Dikarya</taxon>
        <taxon>Ascomycota</taxon>
        <taxon>Pezizomycotina</taxon>
        <taxon>Sordariomycetes</taxon>
        <taxon>Sordariomycetidae</taxon>
        <taxon>Sordariales</taxon>
        <taxon>Chaetomiaceae</taxon>
        <taxon>Parathielavia</taxon>
    </lineage>
</organism>
<keyword evidence="3" id="KW-1185">Reference proteome</keyword>
<feature type="domain" description="Polymerase beta nucleotidyltransferase" evidence="1">
    <location>
        <begin position="11"/>
        <end position="55"/>
    </location>
</feature>
<proteinExistence type="predicted"/>